<dbReference type="AlphaFoldDB" id="A0A1G7V6S4"/>
<dbReference type="Proteomes" id="UP000217076">
    <property type="component" value="Unassembled WGS sequence"/>
</dbReference>
<accession>A0A1G7V6S4</accession>
<feature type="transmembrane region" description="Helical" evidence="1">
    <location>
        <begin position="232"/>
        <end position="255"/>
    </location>
</feature>
<feature type="transmembrane region" description="Helical" evidence="1">
    <location>
        <begin position="47"/>
        <end position="68"/>
    </location>
</feature>
<feature type="transmembrane region" description="Helical" evidence="1">
    <location>
        <begin position="103"/>
        <end position="127"/>
    </location>
</feature>
<dbReference type="InterPro" id="IPR011435">
    <property type="entry name" value="UmpAB"/>
</dbReference>
<proteinExistence type="predicted"/>
<evidence type="ECO:0000256" key="1">
    <source>
        <dbReference type="SAM" id="Phobius"/>
    </source>
</evidence>
<feature type="transmembrane region" description="Helical" evidence="1">
    <location>
        <begin position="197"/>
        <end position="220"/>
    </location>
</feature>
<dbReference type="EMBL" id="FNCV01000001">
    <property type="protein sequence ID" value="SDG55512.1"/>
    <property type="molecule type" value="Genomic_DNA"/>
</dbReference>
<evidence type="ECO:0000313" key="2">
    <source>
        <dbReference type="EMBL" id="SDG55512.1"/>
    </source>
</evidence>
<reference evidence="3" key="1">
    <citation type="submission" date="2016-10" db="EMBL/GenBank/DDBJ databases">
        <authorList>
            <person name="Varghese N."/>
            <person name="Submissions S."/>
        </authorList>
    </citation>
    <scope>NUCLEOTIDE SEQUENCE [LARGE SCALE GENOMIC DNA]</scope>
    <source>
        <strain evidence="3">930I</strain>
    </source>
</reference>
<gene>
    <name evidence="2" type="ORF">SAMN05421742_101561</name>
</gene>
<organism evidence="2 3">
    <name type="scientific">Roseospirillum parvum</name>
    <dbReference type="NCBI Taxonomy" id="83401"/>
    <lineage>
        <taxon>Bacteria</taxon>
        <taxon>Pseudomonadati</taxon>
        <taxon>Pseudomonadota</taxon>
        <taxon>Alphaproteobacteria</taxon>
        <taxon>Rhodospirillales</taxon>
        <taxon>Rhodospirillaceae</taxon>
        <taxon>Roseospirillum</taxon>
    </lineage>
</organism>
<keyword evidence="3" id="KW-1185">Reference proteome</keyword>
<keyword evidence="1" id="KW-0472">Membrane</keyword>
<keyword evidence="1" id="KW-1133">Transmembrane helix</keyword>
<dbReference type="RefSeq" id="WP_218119457.1">
    <property type="nucleotide sequence ID" value="NZ_FNCV01000001.1"/>
</dbReference>
<keyword evidence="1" id="KW-0812">Transmembrane</keyword>
<name>A0A1G7V6S4_9PROT</name>
<feature type="transmembrane region" description="Helical" evidence="1">
    <location>
        <begin position="139"/>
        <end position="159"/>
    </location>
</feature>
<feature type="transmembrane region" description="Helical" evidence="1">
    <location>
        <begin position="20"/>
        <end position="40"/>
    </location>
</feature>
<evidence type="ECO:0000313" key="3">
    <source>
        <dbReference type="Proteomes" id="UP000217076"/>
    </source>
</evidence>
<dbReference type="Pfam" id="PF07556">
    <property type="entry name" value="DUF1538"/>
    <property type="match status" value="1"/>
</dbReference>
<sequence length="277" mass="28988">MTLEQTALDWLEDLADTLAGTLLDVVPIASVLFGFQYLILRRKVPNIGRVVAGFIYVVIGLTLFLVGLEKALFPLGRLMATQLTSPDFLGLVPELATWSDYGWVYLFAALIGFSTTIAEPALIAVALKVQEVSGGAIRAGGLRLAVAAGASMGVTLGTLRIIEGLALHHLIIGAYAVVIVQTLLAPKAIIPLAYDSGGVTTSTVTVPLVTALGLGLASVIPGRSPLLDGFGMIALTCLFPMITVMGYAQMAHLLARLRARRATKSPSAPPSSPEAPS</sequence>
<feature type="transmembrane region" description="Helical" evidence="1">
    <location>
        <begin position="165"/>
        <end position="185"/>
    </location>
</feature>
<evidence type="ECO:0008006" key="4">
    <source>
        <dbReference type="Google" id="ProtNLM"/>
    </source>
</evidence>
<dbReference type="STRING" id="83401.SAMN05421742_101561"/>
<protein>
    <recommendedName>
        <fullName evidence="4">DUF1538 domain-containing protein</fullName>
    </recommendedName>
</protein>